<dbReference type="AlphaFoldDB" id="A0A4C1YJP6"/>
<dbReference type="EMBL" id="BGZK01001291">
    <property type="protein sequence ID" value="GBP76416.1"/>
    <property type="molecule type" value="Genomic_DNA"/>
</dbReference>
<protein>
    <submittedName>
        <fullName evidence="2">Uncharacterized protein</fullName>
    </submittedName>
</protein>
<proteinExistence type="predicted"/>
<comment type="caution">
    <text evidence="2">The sequence shown here is derived from an EMBL/GenBank/DDBJ whole genome shotgun (WGS) entry which is preliminary data.</text>
</comment>
<sequence length="81" mass="9104">MVDGRTTIPSPQQCKGSDRRCMSNGNESGREGEETTRWCEFRLDRPACLFDPYSSTNVDESFLITFSFTVKASDIIECAPD</sequence>
<organism evidence="2 3">
    <name type="scientific">Eumeta variegata</name>
    <name type="common">Bagworm moth</name>
    <name type="synonym">Eumeta japonica</name>
    <dbReference type="NCBI Taxonomy" id="151549"/>
    <lineage>
        <taxon>Eukaryota</taxon>
        <taxon>Metazoa</taxon>
        <taxon>Ecdysozoa</taxon>
        <taxon>Arthropoda</taxon>
        <taxon>Hexapoda</taxon>
        <taxon>Insecta</taxon>
        <taxon>Pterygota</taxon>
        <taxon>Neoptera</taxon>
        <taxon>Endopterygota</taxon>
        <taxon>Lepidoptera</taxon>
        <taxon>Glossata</taxon>
        <taxon>Ditrysia</taxon>
        <taxon>Tineoidea</taxon>
        <taxon>Psychidae</taxon>
        <taxon>Oiketicinae</taxon>
        <taxon>Eumeta</taxon>
    </lineage>
</organism>
<evidence type="ECO:0000313" key="2">
    <source>
        <dbReference type="EMBL" id="GBP76416.1"/>
    </source>
</evidence>
<evidence type="ECO:0000313" key="3">
    <source>
        <dbReference type="Proteomes" id="UP000299102"/>
    </source>
</evidence>
<evidence type="ECO:0000256" key="1">
    <source>
        <dbReference type="SAM" id="MobiDB-lite"/>
    </source>
</evidence>
<feature type="region of interest" description="Disordered" evidence="1">
    <location>
        <begin position="1"/>
        <end position="35"/>
    </location>
</feature>
<name>A0A4C1YJP6_EUMVA</name>
<dbReference type="Proteomes" id="UP000299102">
    <property type="component" value="Unassembled WGS sequence"/>
</dbReference>
<accession>A0A4C1YJP6</accession>
<keyword evidence="3" id="KW-1185">Reference proteome</keyword>
<reference evidence="2 3" key="1">
    <citation type="journal article" date="2019" name="Commun. Biol.">
        <title>The bagworm genome reveals a unique fibroin gene that provides high tensile strength.</title>
        <authorList>
            <person name="Kono N."/>
            <person name="Nakamura H."/>
            <person name="Ohtoshi R."/>
            <person name="Tomita M."/>
            <person name="Numata K."/>
            <person name="Arakawa K."/>
        </authorList>
    </citation>
    <scope>NUCLEOTIDE SEQUENCE [LARGE SCALE GENOMIC DNA]</scope>
</reference>
<gene>
    <name evidence="2" type="ORF">EVAR_102390_1</name>
</gene>